<comment type="caution">
    <text evidence="3">The sequence shown here is derived from an EMBL/GenBank/DDBJ whole genome shotgun (WGS) entry which is preliminary data.</text>
</comment>
<dbReference type="PANTHER" id="PTHR30023:SF0">
    <property type="entry name" value="PENICILLIN-SENSITIVE CARBOXYPEPTIDASE A"/>
    <property type="match status" value="1"/>
</dbReference>
<name>A0A2T0XRD2_9BURK</name>
<dbReference type="Proteomes" id="UP000238308">
    <property type="component" value="Unassembled WGS sequence"/>
</dbReference>
<dbReference type="PRINTS" id="PR00922">
    <property type="entry name" value="DADACBPTASE3"/>
</dbReference>
<dbReference type="GO" id="GO:0006508">
    <property type="term" value="P:proteolysis"/>
    <property type="evidence" value="ECO:0007669"/>
    <property type="project" value="InterPro"/>
</dbReference>
<organism evidence="3 4">
    <name type="scientific">Jezberella montanilacus</name>
    <dbReference type="NCBI Taxonomy" id="323426"/>
    <lineage>
        <taxon>Bacteria</taxon>
        <taxon>Pseudomonadati</taxon>
        <taxon>Pseudomonadota</taxon>
        <taxon>Betaproteobacteria</taxon>
        <taxon>Burkholderiales</taxon>
        <taxon>Alcaligenaceae</taxon>
        <taxon>Jezberella</taxon>
    </lineage>
</organism>
<dbReference type="AlphaFoldDB" id="A0A2T0XRD2"/>
<dbReference type="GO" id="GO:0004185">
    <property type="term" value="F:serine-type carboxypeptidase activity"/>
    <property type="evidence" value="ECO:0007669"/>
    <property type="project" value="InterPro"/>
</dbReference>
<comment type="similarity">
    <text evidence="1">Belongs to the peptidase S13 family.</text>
</comment>
<evidence type="ECO:0000313" key="3">
    <source>
        <dbReference type="EMBL" id="PRZ01505.1"/>
    </source>
</evidence>
<protein>
    <submittedName>
        <fullName evidence="3">D-alanyl-D-alanine carboxypeptidase/D-alanyl-D-alanine-endopeptidase (Penicillin-binding protein 4)</fullName>
    </submittedName>
</protein>
<dbReference type="NCBIfam" id="TIGR00666">
    <property type="entry name" value="PBP4"/>
    <property type="match status" value="1"/>
</dbReference>
<dbReference type="EMBL" id="PVTV01000001">
    <property type="protein sequence ID" value="PRZ01505.1"/>
    <property type="molecule type" value="Genomic_DNA"/>
</dbReference>
<sequence length="479" mass="51425">MQGFITEHMSGFLRVLLTGFLVLGASVQAQGKLPPELAQAWAKTNIPEAALSLTVEEIGGPRLFAVNPDVPRNPASVMKLVTTYAALSHLGPNYAWRTDLLINADAQVSNGVLSSPLYVRASGDPLLLIQNFSHLLEALKLRGITQLSEVIVDRSIFGDVAIDPGSFDGAADRPYNASPDAFIIGFGALRLLFSPDEATRTWQPSIDPAIEGVGVEGAVEWKDGKCLSAPAVNVQTITVDGQVRFKVSGQAAGSCGEFDEYKLALSQQDYAARVFKSVWKELGGTMTGAVKQGSIPADAKVVATNESEPLAEIIRLINKTSNNVMTRVLLLTLGAEAGRRPATVESSAEVVKNILAEQGIPMKGLILDNGSGLSRTGVVSSANLAQMLRKAWQSQFRQQYLSSLSVLGVDGTMRNRLKAENTQARAHMKSGLLRDARSVAGYVMGNSGKRYILVSLTNHERANDVRGFEDTVIAWLIAH</sequence>
<dbReference type="InterPro" id="IPR000667">
    <property type="entry name" value="Peptidase_S13"/>
</dbReference>
<evidence type="ECO:0000313" key="4">
    <source>
        <dbReference type="Proteomes" id="UP000238308"/>
    </source>
</evidence>
<dbReference type="Pfam" id="PF02113">
    <property type="entry name" value="Peptidase_S13"/>
    <property type="match status" value="1"/>
</dbReference>
<proteinExistence type="inferred from homology"/>
<accession>A0A2T0XRD2</accession>
<reference evidence="3 4" key="1">
    <citation type="submission" date="2018-03" db="EMBL/GenBank/DDBJ databases">
        <title>Genomic Encyclopedia of Type Strains, Phase III (KMG-III): the genomes of soil and plant-associated and newly described type strains.</title>
        <authorList>
            <person name="Whitman W."/>
        </authorList>
    </citation>
    <scope>NUCLEOTIDE SEQUENCE [LARGE SCALE GENOMIC DNA]</scope>
    <source>
        <strain evidence="3 4">MWH-P2sevCIIIb</strain>
    </source>
</reference>
<dbReference type="InterPro" id="IPR012338">
    <property type="entry name" value="Beta-lactam/transpept-like"/>
</dbReference>
<dbReference type="SUPFAM" id="SSF56601">
    <property type="entry name" value="beta-lactamase/transpeptidase-like"/>
    <property type="match status" value="1"/>
</dbReference>
<keyword evidence="2" id="KW-0378">Hydrolase</keyword>
<keyword evidence="3" id="KW-0121">Carboxypeptidase</keyword>
<dbReference type="RefSeq" id="WP_259673299.1">
    <property type="nucleotide sequence ID" value="NZ_PVTV01000001.1"/>
</dbReference>
<evidence type="ECO:0000256" key="1">
    <source>
        <dbReference type="ARBA" id="ARBA00006096"/>
    </source>
</evidence>
<keyword evidence="3" id="KW-0645">Protease</keyword>
<dbReference type="Gene3D" id="3.40.710.10">
    <property type="entry name" value="DD-peptidase/beta-lactamase superfamily"/>
    <property type="match status" value="2"/>
</dbReference>
<keyword evidence="4" id="KW-1185">Reference proteome</keyword>
<evidence type="ECO:0000256" key="2">
    <source>
        <dbReference type="ARBA" id="ARBA00022801"/>
    </source>
</evidence>
<dbReference type="GO" id="GO:0000270">
    <property type="term" value="P:peptidoglycan metabolic process"/>
    <property type="evidence" value="ECO:0007669"/>
    <property type="project" value="TreeGrafter"/>
</dbReference>
<dbReference type="PANTHER" id="PTHR30023">
    <property type="entry name" value="D-ALANYL-D-ALANINE CARBOXYPEPTIDASE"/>
    <property type="match status" value="1"/>
</dbReference>
<gene>
    <name evidence="3" type="ORF">BCM14_0015</name>
</gene>